<protein>
    <submittedName>
        <fullName evidence="1">Uncharacterized protein</fullName>
    </submittedName>
</protein>
<dbReference type="EMBL" id="JAODUO010001443">
    <property type="protein sequence ID" value="KAK2163871.1"/>
    <property type="molecule type" value="Genomic_DNA"/>
</dbReference>
<evidence type="ECO:0000313" key="1">
    <source>
        <dbReference type="EMBL" id="KAK2163871.1"/>
    </source>
</evidence>
<reference evidence="1" key="1">
    <citation type="journal article" date="2023" name="Mol. Biol. Evol.">
        <title>Third-Generation Sequencing Reveals the Adaptive Role of the Epigenome in Three Deep-Sea Polychaetes.</title>
        <authorList>
            <person name="Perez M."/>
            <person name="Aroh O."/>
            <person name="Sun Y."/>
            <person name="Lan Y."/>
            <person name="Juniper S.K."/>
            <person name="Young C.R."/>
            <person name="Angers B."/>
            <person name="Qian P.Y."/>
        </authorList>
    </citation>
    <scope>NUCLEOTIDE SEQUENCE</scope>
    <source>
        <strain evidence="1">R07B-5</strain>
    </source>
</reference>
<accession>A0AAD9ND53</accession>
<comment type="caution">
    <text evidence="1">The sequence shown here is derived from an EMBL/GenBank/DDBJ whole genome shotgun (WGS) entry which is preliminary data.</text>
</comment>
<gene>
    <name evidence="1" type="ORF">NP493_1446g00019</name>
</gene>
<proteinExistence type="predicted"/>
<sequence length="291" mass="32405">MKEFQRELINLPTFEIDTHRMDEATMPLVSRSNSVPEKLGHLHINCNGCCGLDTVQQDAGHSHNTLGRRHNHKMMHCKVEVTPSSDSDDITLDKASCSNVTSHHQAIPDSMSSHVADINTVRHPGDVFVKTFPTHQDITVARPAITRQRIPPFVATIPKLVSCAITVSTAQMPLTRHERNLLRPASSHSSLTSCASSISIHSDLCSPGYMLAKSGSSYGIDVPAHHQGVLKVIETWIDVCCIDFEFNAMMKKEVKDFFKKMSSLGPEYDSWSQKMQGQLHLQVNIFCVFKT</sequence>
<dbReference type="AlphaFoldDB" id="A0AAD9ND53"/>
<evidence type="ECO:0000313" key="2">
    <source>
        <dbReference type="Proteomes" id="UP001209878"/>
    </source>
</evidence>
<organism evidence="1 2">
    <name type="scientific">Ridgeia piscesae</name>
    <name type="common">Tubeworm</name>
    <dbReference type="NCBI Taxonomy" id="27915"/>
    <lineage>
        <taxon>Eukaryota</taxon>
        <taxon>Metazoa</taxon>
        <taxon>Spiralia</taxon>
        <taxon>Lophotrochozoa</taxon>
        <taxon>Annelida</taxon>
        <taxon>Polychaeta</taxon>
        <taxon>Sedentaria</taxon>
        <taxon>Canalipalpata</taxon>
        <taxon>Sabellida</taxon>
        <taxon>Siboglinidae</taxon>
        <taxon>Ridgeia</taxon>
    </lineage>
</organism>
<keyword evidence="2" id="KW-1185">Reference proteome</keyword>
<name>A0AAD9ND53_RIDPI</name>
<dbReference type="Proteomes" id="UP001209878">
    <property type="component" value="Unassembled WGS sequence"/>
</dbReference>